<dbReference type="CDD" id="cd06222">
    <property type="entry name" value="RNase_H_like"/>
    <property type="match status" value="1"/>
</dbReference>
<dbReference type="PANTHER" id="PTHR47723:SF13">
    <property type="entry name" value="PUTATIVE-RELATED"/>
    <property type="match status" value="1"/>
</dbReference>
<dbReference type="Proteomes" id="UP000436088">
    <property type="component" value="Unassembled WGS sequence"/>
</dbReference>
<protein>
    <recommendedName>
        <fullName evidence="1">RNase H type-1 domain-containing protein</fullName>
    </recommendedName>
</protein>
<dbReference type="PANTHER" id="PTHR47723">
    <property type="entry name" value="OS05G0353850 PROTEIN"/>
    <property type="match status" value="1"/>
</dbReference>
<dbReference type="Pfam" id="PF13456">
    <property type="entry name" value="RVT_3"/>
    <property type="match status" value="1"/>
</dbReference>
<feature type="domain" description="RNase H type-1" evidence="1">
    <location>
        <begin position="75"/>
        <end position="194"/>
    </location>
</feature>
<gene>
    <name evidence="2" type="ORF">F3Y22_tig00111741pilonHSYRG00313</name>
</gene>
<dbReference type="GO" id="GO:0004523">
    <property type="term" value="F:RNA-DNA hybrid ribonuclease activity"/>
    <property type="evidence" value="ECO:0007669"/>
    <property type="project" value="InterPro"/>
</dbReference>
<evidence type="ECO:0000313" key="2">
    <source>
        <dbReference type="EMBL" id="KAE8674682.1"/>
    </source>
</evidence>
<sequence>MGPDESNDKSETTFTVSSTKPSIFTNFVEYEDILVQCVRLENDIVAIEAVGLRQNGVVRAAELSCRSSMNWIKANTDGAFGGLMKMVVAGGVLRDDQGVWIFGFARSLGICTVFMVEFWAIHDSLSHAWHFGFRGIKVETDCAKAVETLNNNIKAVVGGAIVSLIWELLQRDLEIRIKHVHREANLVAERLAALARGNTIGTVLYHSPPSGIVALLVTDNNT</sequence>
<comment type="caution">
    <text evidence="2">The sequence shown here is derived from an EMBL/GenBank/DDBJ whole genome shotgun (WGS) entry which is preliminary data.</text>
</comment>
<dbReference type="InterPro" id="IPR053151">
    <property type="entry name" value="RNase_H-like"/>
</dbReference>
<evidence type="ECO:0000259" key="1">
    <source>
        <dbReference type="Pfam" id="PF13456"/>
    </source>
</evidence>
<dbReference type="InterPro" id="IPR036397">
    <property type="entry name" value="RNaseH_sf"/>
</dbReference>
<dbReference type="InterPro" id="IPR012337">
    <property type="entry name" value="RNaseH-like_sf"/>
</dbReference>
<name>A0A6A2XGR2_HIBSY</name>
<dbReference type="AlphaFoldDB" id="A0A6A2XGR2"/>
<organism evidence="2 3">
    <name type="scientific">Hibiscus syriacus</name>
    <name type="common">Rose of Sharon</name>
    <dbReference type="NCBI Taxonomy" id="106335"/>
    <lineage>
        <taxon>Eukaryota</taxon>
        <taxon>Viridiplantae</taxon>
        <taxon>Streptophyta</taxon>
        <taxon>Embryophyta</taxon>
        <taxon>Tracheophyta</taxon>
        <taxon>Spermatophyta</taxon>
        <taxon>Magnoliopsida</taxon>
        <taxon>eudicotyledons</taxon>
        <taxon>Gunneridae</taxon>
        <taxon>Pentapetalae</taxon>
        <taxon>rosids</taxon>
        <taxon>malvids</taxon>
        <taxon>Malvales</taxon>
        <taxon>Malvaceae</taxon>
        <taxon>Malvoideae</taxon>
        <taxon>Hibiscus</taxon>
    </lineage>
</organism>
<dbReference type="SUPFAM" id="SSF53098">
    <property type="entry name" value="Ribonuclease H-like"/>
    <property type="match status" value="1"/>
</dbReference>
<dbReference type="GO" id="GO:0003676">
    <property type="term" value="F:nucleic acid binding"/>
    <property type="evidence" value="ECO:0007669"/>
    <property type="project" value="InterPro"/>
</dbReference>
<reference evidence="2" key="1">
    <citation type="submission" date="2019-09" db="EMBL/GenBank/DDBJ databases">
        <title>Draft genome information of white flower Hibiscus syriacus.</title>
        <authorList>
            <person name="Kim Y.-M."/>
        </authorList>
    </citation>
    <scope>NUCLEOTIDE SEQUENCE [LARGE SCALE GENOMIC DNA]</scope>
    <source>
        <strain evidence="2">YM2019G1</strain>
    </source>
</reference>
<dbReference type="Gene3D" id="3.30.420.10">
    <property type="entry name" value="Ribonuclease H-like superfamily/Ribonuclease H"/>
    <property type="match status" value="1"/>
</dbReference>
<dbReference type="InterPro" id="IPR044730">
    <property type="entry name" value="RNase_H-like_dom_plant"/>
</dbReference>
<evidence type="ECO:0000313" key="3">
    <source>
        <dbReference type="Proteomes" id="UP000436088"/>
    </source>
</evidence>
<proteinExistence type="predicted"/>
<keyword evidence="3" id="KW-1185">Reference proteome</keyword>
<dbReference type="InterPro" id="IPR002156">
    <property type="entry name" value="RNaseH_domain"/>
</dbReference>
<dbReference type="EMBL" id="VEPZ02001415">
    <property type="protein sequence ID" value="KAE8674682.1"/>
    <property type="molecule type" value="Genomic_DNA"/>
</dbReference>
<accession>A0A6A2XGR2</accession>